<dbReference type="AlphaFoldDB" id="A0AA36FWT5"/>
<dbReference type="EMBL" id="CATQJA010000999">
    <property type="protein sequence ID" value="CAJ0565165.1"/>
    <property type="molecule type" value="Genomic_DNA"/>
</dbReference>
<dbReference type="PANTHER" id="PTHR21534:SF0">
    <property type="entry name" value="KATANIN-INTERACTING PROTEIN"/>
    <property type="match status" value="1"/>
</dbReference>
<protein>
    <recommendedName>
        <fullName evidence="1">KATNIP domain-containing protein</fullName>
    </recommendedName>
</protein>
<dbReference type="Pfam" id="PF14652">
    <property type="entry name" value="DUF4457"/>
    <property type="match status" value="2"/>
</dbReference>
<evidence type="ECO:0000259" key="1">
    <source>
        <dbReference type="Pfam" id="PF14652"/>
    </source>
</evidence>
<feature type="domain" description="KATNIP" evidence="1">
    <location>
        <begin position="203"/>
        <end position="249"/>
    </location>
</feature>
<evidence type="ECO:0000313" key="3">
    <source>
        <dbReference type="Proteomes" id="UP001177023"/>
    </source>
</evidence>
<sequence>MGDTVLFTTDEAILESIANNDLCLIHDFDFANSTQDVREQSEHSDALMTFTPYRPTTGELLESPRAEPKFYPVKEAIPGNGIDLKAKVLHIELLSNWGSRDSIGLTGLEILGPNAEVPNKRTQSIAQPSEMWLTPFDPSKPPTITINFPQPQAITGISFWNYNASPEMSKAPGFVFFDYVQDVPLHEGVVPEDGRSRPLTHSIDGFIFQLRLLSTWGDEFYVGLNGIELLDRRDRPLKLRPHNLAAFPRVHQHPPDG</sequence>
<feature type="domain" description="KATNIP" evidence="1">
    <location>
        <begin position="127"/>
        <end position="167"/>
    </location>
</feature>
<organism evidence="2 3">
    <name type="scientific">Mesorhabditis spiculigera</name>
    <dbReference type="NCBI Taxonomy" id="96644"/>
    <lineage>
        <taxon>Eukaryota</taxon>
        <taxon>Metazoa</taxon>
        <taxon>Ecdysozoa</taxon>
        <taxon>Nematoda</taxon>
        <taxon>Chromadorea</taxon>
        <taxon>Rhabditida</taxon>
        <taxon>Rhabditina</taxon>
        <taxon>Rhabditomorpha</taxon>
        <taxon>Rhabditoidea</taxon>
        <taxon>Rhabditidae</taxon>
        <taxon>Mesorhabditinae</taxon>
        <taxon>Mesorhabditis</taxon>
    </lineage>
</organism>
<gene>
    <name evidence="2" type="ORF">MSPICULIGERA_LOCUS3821</name>
</gene>
<dbReference type="InterPro" id="IPR026704">
    <property type="entry name" value="KATNIP"/>
</dbReference>
<name>A0AA36FWT5_9BILA</name>
<dbReference type="Proteomes" id="UP001177023">
    <property type="component" value="Unassembled WGS sequence"/>
</dbReference>
<proteinExistence type="predicted"/>
<evidence type="ECO:0000313" key="2">
    <source>
        <dbReference type="EMBL" id="CAJ0565165.1"/>
    </source>
</evidence>
<comment type="caution">
    <text evidence="2">The sequence shown here is derived from an EMBL/GenBank/DDBJ whole genome shotgun (WGS) entry which is preliminary data.</text>
</comment>
<accession>A0AA36FWT5</accession>
<dbReference type="InterPro" id="IPR027859">
    <property type="entry name" value="KATNIP_dom"/>
</dbReference>
<reference evidence="2" key="1">
    <citation type="submission" date="2023-06" db="EMBL/GenBank/DDBJ databases">
        <authorList>
            <person name="Delattre M."/>
        </authorList>
    </citation>
    <scope>NUCLEOTIDE SEQUENCE</scope>
    <source>
        <strain evidence="2">AF72</strain>
    </source>
</reference>
<feature type="non-terminal residue" evidence="2">
    <location>
        <position position="1"/>
    </location>
</feature>
<dbReference type="PANTHER" id="PTHR21534">
    <property type="entry name" value="KATANIN-INTERACTING PROTEIN"/>
    <property type="match status" value="1"/>
</dbReference>
<keyword evidence="3" id="KW-1185">Reference proteome</keyword>